<dbReference type="OrthoDB" id="9996895at2759"/>
<evidence type="ECO:0000313" key="4">
    <source>
        <dbReference type="Proteomes" id="UP000006352"/>
    </source>
</evidence>
<dbReference type="GO" id="GO:0016887">
    <property type="term" value="F:ATP hydrolysis activity"/>
    <property type="evidence" value="ECO:0007669"/>
    <property type="project" value="InterPro"/>
</dbReference>
<feature type="region of interest" description="Disordered" evidence="1">
    <location>
        <begin position="557"/>
        <end position="613"/>
    </location>
</feature>
<feature type="region of interest" description="Disordered" evidence="1">
    <location>
        <begin position="364"/>
        <end position="389"/>
    </location>
</feature>
<evidence type="ECO:0000313" key="3">
    <source>
        <dbReference type="EMBL" id="CCM02487.1"/>
    </source>
</evidence>
<keyword evidence="4" id="KW-1185">Reference proteome</keyword>
<dbReference type="GO" id="GO:0005524">
    <property type="term" value="F:ATP binding"/>
    <property type="evidence" value="ECO:0007669"/>
    <property type="project" value="InterPro"/>
</dbReference>
<feature type="region of interest" description="Disordered" evidence="1">
    <location>
        <begin position="201"/>
        <end position="220"/>
    </location>
</feature>
<dbReference type="RefSeq" id="XP_012181770.1">
    <property type="nucleotide sequence ID" value="XM_012326380.1"/>
</dbReference>
<feature type="compositionally biased region" description="Basic residues" evidence="1">
    <location>
        <begin position="375"/>
        <end position="389"/>
    </location>
</feature>
<dbReference type="PANTHER" id="PTHR23389:SF21">
    <property type="entry name" value="ATPASE FAMILY AAA DOMAIN-CONTAINING PROTEIN 5"/>
    <property type="match status" value="1"/>
</dbReference>
<gene>
    <name evidence="3" type="ORF">FIBRA_04588</name>
</gene>
<feature type="region of interest" description="Disordered" evidence="1">
    <location>
        <begin position="98"/>
        <end position="145"/>
    </location>
</feature>
<dbReference type="PANTHER" id="PTHR23389">
    <property type="entry name" value="CHROMOSOME TRANSMISSION FIDELITY FACTOR 18"/>
    <property type="match status" value="1"/>
</dbReference>
<evidence type="ECO:0000256" key="1">
    <source>
        <dbReference type="SAM" id="MobiDB-lite"/>
    </source>
</evidence>
<dbReference type="GeneID" id="24097398"/>
<dbReference type="InterPro" id="IPR003593">
    <property type="entry name" value="AAA+_ATPase"/>
</dbReference>
<feature type="domain" description="AAA+ ATPase" evidence="2">
    <location>
        <begin position="486"/>
        <end position="680"/>
    </location>
</feature>
<protein>
    <recommendedName>
        <fullName evidence="2">AAA+ ATPase domain-containing protein</fullName>
    </recommendedName>
</protein>
<dbReference type="Proteomes" id="UP000006352">
    <property type="component" value="Unassembled WGS sequence"/>
</dbReference>
<dbReference type="EMBL" id="HE797082">
    <property type="protein sequence ID" value="CCM02487.1"/>
    <property type="molecule type" value="Genomic_DNA"/>
</dbReference>
<feature type="region of interest" description="Disordered" evidence="1">
    <location>
        <begin position="1"/>
        <end position="83"/>
    </location>
</feature>
<organism evidence="3 4">
    <name type="scientific">Fibroporia radiculosa</name>
    <dbReference type="NCBI Taxonomy" id="599839"/>
    <lineage>
        <taxon>Eukaryota</taxon>
        <taxon>Fungi</taxon>
        <taxon>Dikarya</taxon>
        <taxon>Basidiomycota</taxon>
        <taxon>Agaricomycotina</taxon>
        <taxon>Agaricomycetes</taxon>
        <taxon>Polyporales</taxon>
        <taxon>Fibroporiaceae</taxon>
        <taxon>Fibroporia</taxon>
    </lineage>
</organism>
<dbReference type="STRING" id="599839.J4HWL8"/>
<reference evidence="3 4" key="1">
    <citation type="journal article" date="2012" name="Appl. Environ. Microbiol.">
        <title>Short-read sequencing for genomic analysis of the brown rot fungus Fibroporia radiculosa.</title>
        <authorList>
            <person name="Tang J.D."/>
            <person name="Perkins A.D."/>
            <person name="Sonstegard T.S."/>
            <person name="Schroeder S.G."/>
            <person name="Burgess S.C."/>
            <person name="Diehl S.V."/>
        </authorList>
    </citation>
    <scope>NUCLEOTIDE SEQUENCE [LARGE SCALE GENOMIC DNA]</scope>
    <source>
        <strain evidence="3 4">TFFH 294</strain>
    </source>
</reference>
<dbReference type="InterPro" id="IPR027417">
    <property type="entry name" value="P-loop_NTPase"/>
</dbReference>
<feature type="compositionally biased region" description="Basic residues" evidence="1">
    <location>
        <begin position="109"/>
        <end position="118"/>
    </location>
</feature>
<dbReference type="InterPro" id="IPR003959">
    <property type="entry name" value="ATPase_AAA_core"/>
</dbReference>
<dbReference type="HOGENOM" id="CLU_014669_0_0_1"/>
<dbReference type="InParanoid" id="J4HWL8"/>
<feature type="compositionally biased region" description="Basic and acidic residues" evidence="1">
    <location>
        <begin position="595"/>
        <end position="608"/>
    </location>
</feature>
<accession>J4HWL8</accession>
<sequence length="969" mass="107095">MPDTRKRTTSKKGGKGKASGQKSLLDLFSPKPPSVKRTESASINVAREFETRPEPTHSSDIELLDAPDASSSPLPTDVESLHSDGVIEVVSPNEEVLLLPSRSQPNSKSSRHPLRPSRAHSFNVSSPHHPMAEGHTRDTPIVIDSSPVKLRVTGHPSSKPAYSIFAPRRPTVAQSASPVSSPPPIVRKTSRRLDCDTYPDHHSQHVRGSQSTFSAPEPPLPRCTAVSLPRALSSPGAGRQDLARFTRIQVPISESVHEVKSQCGAVGSVSAPDIQLSPAPNIRQCIDSMPASHKTYPAIQRLIDKISGQADLSVDVSEHSQELWMDKWRPQRADEVIGNEDCALYLRDWLLALQLRIETTPAYDGSQSALDNKRASKKSKARHQQRGLKRPRIVRQVDKQAKRRRLNLEDSWIVPDDESEDDLPVLGNDFDFDFAFCQRTLSRLQRASAESGDDASCDLASPYYEAAEADGVPDFSYSAPRLGNQIRNTILLSGPPGCGKTAAVYACAQELGWDVFEVYPGIGERSGAALNKLVGDAGKNHLVKQTQRQPKTQFFAGNTVSPLEPANGAQEQNRGSHRRLKRIDPETDVDTVESTQDHKTESGIDSRETASTTHASSVSQSIILIEEADVLYESDTNFWPALINIIKECRRPVVMTCNDVSLIPCGDLPLQEILAFSPCPVPLATSYLQCVCLAEHQPLERSVVSRLYELEEVTAENSLGIFTQCAIPKLDLRCALHRLQFAGGSSRYSVSGEGTQIRRDLDKVEIPNELRREDVQILRRMDQYQGSLSFSDCYLRRRFLDVLTDTMLADARVADNELGFTTLAYSDTGHESALPINQAFYHQDDMMAEEALMSSWHRLEDMCNMRMEQRGYAKAEREHAAQIVASLGELNVPAEVLMNRTASILDYGPWVRYMVGHDDVNAAASISSQATKEGGRKTRNSQRSLEACRYIGISEASQEILRRTALCIG</sequence>
<dbReference type="GO" id="GO:0005634">
    <property type="term" value="C:nucleus"/>
    <property type="evidence" value="ECO:0007669"/>
    <property type="project" value="TreeGrafter"/>
</dbReference>
<dbReference type="Pfam" id="PF00004">
    <property type="entry name" value="AAA"/>
    <property type="match status" value="1"/>
</dbReference>
<feature type="compositionally biased region" description="Basic and acidic residues" evidence="1">
    <location>
        <begin position="47"/>
        <end position="60"/>
    </location>
</feature>
<dbReference type="GO" id="GO:0003677">
    <property type="term" value="F:DNA binding"/>
    <property type="evidence" value="ECO:0007669"/>
    <property type="project" value="TreeGrafter"/>
</dbReference>
<dbReference type="AlphaFoldDB" id="J4HWL8"/>
<proteinExistence type="predicted"/>
<evidence type="ECO:0000259" key="2">
    <source>
        <dbReference type="SMART" id="SM00382"/>
    </source>
</evidence>
<name>J4HWL8_9APHY</name>
<dbReference type="SUPFAM" id="SSF52540">
    <property type="entry name" value="P-loop containing nucleoside triphosphate hydrolases"/>
    <property type="match status" value="1"/>
</dbReference>
<dbReference type="Gene3D" id="3.40.50.300">
    <property type="entry name" value="P-loop containing nucleotide triphosphate hydrolases"/>
    <property type="match status" value="1"/>
</dbReference>
<dbReference type="SMART" id="SM00382">
    <property type="entry name" value="AAA"/>
    <property type="match status" value="1"/>
</dbReference>